<feature type="compositionally biased region" description="Polar residues" evidence="9">
    <location>
        <begin position="1"/>
        <end position="13"/>
    </location>
</feature>
<dbReference type="PROSITE" id="PS51518">
    <property type="entry name" value="SGF29_C"/>
    <property type="match status" value="1"/>
</dbReference>
<evidence type="ECO:0000256" key="8">
    <source>
        <dbReference type="ARBA" id="ARBA00023242"/>
    </source>
</evidence>
<dbReference type="PANTHER" id="PTHR21539:SF0">
    <property type="entry name" value="SAGA-ASSOCIATED FACTOR 29"/>
    <property type="match status" value="1"/>
</dbReference>
<gene>
    <name evidence="11" type="ORF">CVLEPA_LOCUS4373</name>
</gene>
<reference evidence="11 12" key="1">
    <citation type="submission" date="2024-02" db="EMBL/GenBank/DDBJ databases">
        <authorList>
            <person name="Daric V."/>
            <person name="Darras S."/>
        </authorList>
    </citation>
    <scope>NUCLEOTIDE SEQUENCE [LARGE SCALE GENOMIC DNA]</scope>
</reference>
<proteinExistence type="inferred from homology"/>
<keyword evidence="6" id="KW-0804">Transcription</keyword>
<evidence type="ECO:0000256" key="5">
    <source>
        <dbReference type="ARBA" id="ARBA00023015"/>
    </source>
</evidence>
<dbReference type="InterPro" id="IPR047288">
    <property type="entry name" value="Tudor_SGF29_rpt1"/>
</dbReference>
<evidence type="ECO:0000256" key="9">
    <source>
        <dbReference type="SAM" id="MobiDB-lite"/>
    </source>
</evidence>
<keyword evidence="12" id="KW-1185">Reference proteome</keyword>
<dbReference type="InterPro" id="IPR010750">
    <property type="entry name" value="SGF29_tudor-like_dom"/>
</dbReference>
<dbReference type="InterPro" id="IPR047287">
    <property type="entry name" value="Tudor_SGF29_rpt2"/>
</dbReference>
<feature type="domain" description="SGF29 C-terminal" evidence="10">
    <location>
        <begin position="184"/>
        <end position="325"/>
    </location>
</feature>
<evidence type="ECO:0000256" key="1">
    <source>
        <dbReference type="ARBA" id="ARBA00004123"/>
    </source>
</evidence>
<evidence type="ECO:0000313" key="11">
    <source>
        <dbReference type="EMBL" id="CAK8674700.1"/>
    </source>
</evidence>
<dbReference type="InterPro" id="IPR037802">
    <property type="entry name" value="SGF29"/>
</dbReference>
<feature type="region of interest" description="Disordered" evidence="9">
    <location>
        <begin position="1"/>
        <end position="35"/>
    </location>
</feature>
<dbReference type="PANTHER" id="PTHR21539">
    <property type="entry name" value="SAGA-ASSOCIATED FACTOR 29"/>
    <property type="match status" value="1"/>
</dbReference>
<dbReference type="InterPro" id="IPR006789">
    <property type="entry name" value="ARPC5"/>
</dbReference>
<comment type="caution">
    <text evidence="11">The sequence shown here is derived from an EMBL/GenBank/DDBJ whole genome shotgun (WGS) entry which is preliminary data.</text>
</comment>
<keyword evidence="8" id="KW-0539">Nucleus</keyword>
<dbReference type="Gene3D" id="2.30.30.140">
    <property type="match status" value="2"/>
</dbReference>
<comment type="similarity">
    <text evidence="3">Belongs to the ARPC5 family.</text>
</comment>
<name>A0ABP0F8C8_CLALP</name>
<dbReference type="EMBL" id="CAWYQH010000013">
    <property type="protein sequence ID" value="CAK8674700.1"/>
    <property type="molecule type" value="Genomic_DNA"/>
</dbReference>
<protein>
    <recommendedName>
        <fullName evidence="10">SGF29 C-terminal domain-containing protein</fullName>
    </recommendedName>
</protein>
<keyword evidence="7" id="KW-0206">Cytoskeleton</keyword>
<dbReference type="Proteomes" id="UP001642483">
    <property type="component" value="Unassembled WGS sequence"/>
</dbReference>
<dbReference type="SUPFAM" id="SSF69103">
    <property type="entry name" value="Arp2/3 complex 16 kDa subunit ARPC5"/>
    <property type="match status" value="1"/>
</dbReference>
<evidence type="ECO:0000259" key="10">
    <source>
        <dbReference type="PROSITE" id="PS51518"/>
    </source>
</evidence>
<evidence type="ECO:0000256" key="6">
    <source>
        <dbReference type="ARBA" id="ARBA00023163"/>
    </source>
</evidence>
<evidence type="ECO:0000313" key="12">
    <source>
        <dbReference type="Proteomes" id="UP001642483"/>
    </source>
</evidence>
<evidence type="ECO:0000256" key="3">
    <source>
        <dbReference type="ARBA" id="ARBA00006084"/>
    </source>
</evidence>
<evidence type="ECO:0000256" key="4">
    <source>
        <dbReference type="ARBA" id="ARBA00022490"/>
    </source>
</evidence>
<accession>A0ABP0F8C8</accession>
<sequence length="461" mass="51501">MRRSKQQSGLDNHSSSSGSSKVSPQSVKGSAQSSMADCEQKIQQLLRELYETIIATQTERDKGSVNLDAIRKTHEKMLGELKVSTYYKQKLRNLYSSALSDADAECDLLRKGLEVIAAIKALQEEKRISVRLSSQNPNDEPPRKSMRRGVLMSLLQKSAQTLPLWIGKPNEKIPHLCGALIAGPDYIAKPGDKVAARVKTEEVEEQWILAEVVLFNPVTLKYEVDDIDEEGREHHILSKRRVIPLPQWKANPETDPQALHPKGTLVIALYPQTTCFYRAVINEQPATAHDEYSVLFEDNSYADGYSPALNVAQKYIVVPKEMRESKHQYDEEKFKDDQIEQDGGGPDEQEVSQLLLSGKNSPALKASLQNPPYRSKDASVKDSSTLLVIRVLSSIKSNEISNALNTLSADELDALMKYIYKGFSMGLDGQQCGYLLTWHEKVAAKGGMGCIIRVLSDRKRL</sequence>
<dbReference type="Pfam" id="PF07039">
    <property type="entry name" value="SGF29_Tudor"/>
    <property type="match status" value="1"/>
</dbReference>
<dbReference type="InterPro" id="IPR036743">
    <property type="entry name" value="ARPC5_sf"/>
</dbReference>
<evidence type="ECO:0000256" key="2">
    <source>
        <dbReference type="ARBA" id="ARBA00004245"/>
    </source>
</evidence>
<dbReference type="CDD" id="cd20393">
    <property type="entry name" value="Tudor_SGF29_rpt1"/>
    <property type="match status" value="1"/>
</dbReference>
<evidence type="ECO:0000256" key="7">
    <source>
        <dbReference type="ARBA" id="ARBA00023212"/>
    </source>
</evidence>
<feature type="compositionally biased region" description="Low complexity" evidence="9">
    <location>
        <begin position="14"/>
        <end position="30"/>
    </location>
</feature>
<dbReference type="CDD" id="cd20394">
    <property type="entry name" value="Tudor_SGF29_rpt2"/>
    <property type="match status" value="1"/>
</dbReference>
<dbReference type="Pfam" id="PF04699">
    <property type="entry name" value="P16-Arc"/>
    <property type="match status" value="1"/>
</dbReference>
<comment type="subcellular location">
    <subcellularLocation>
        <location evidence="2">Cytoplasm</location>
        <location evidence="2">Cytoskeleton</location>
    </subcellularLocation>
    <subcellularLocation>
        <location evidence="1">Nucleus</location>
    </subcellularLocation>
</comment>
<organism evidence="11 12">
    <name type="scientific">Clavelina lepadiformis</name>
    <name type="common">Light-bulb sea squirt</name>
    <name type="synonym">Ascidia lepadiformis</name>
    <dbReference type="NCBI Taxonomy" id="159417"/>
    <lineage>
        <taxon>Eukaryota</taxon>
        <taxon>Metazoa</taxon>
        <taxon>Chordata</taxon>
        <taxon>Tunicata</taxon>
        <taxon>Ascidiacea</taxon>
        <taxon>Aplousobranchia</taxon>
        <taxon>Clavelinidae</taxon>
        <taxon>Clavelina</taxon>
    </lineage>
</organism>
<keyword evidence="5" id="KW-0805">Transcription regulation</keyword>
<keyword evidence="4" id="KW-0963">Cytoplasm</keyword>
<dbReference type="Gene3D" id="1.25.40.190">
    <property type="entry name" value="Actin-related protein 2/3 complex subunit 5"/>
    <property type="match status" value="1"/>
</dbReference>